<dbReference type="InterPro" id="IPR009045">
    <property type="entry name" value="Zn_M74/Hedgehog-like"/>
</dbReference>
<dbReference type="EMBL" id="MEVM01000033">
    <property type="protein sequence ID" value="OGC70116.1"/>
    <property type="molecule type" value="Genomic_DNA"/>
</dbReference>
<proteinExistence type="predicted"/>
<evidence type="ECO:0000313" key="2">
    <source>
        <dbReference type="EMBL" id="OGC70116.1"/>
    </source>
</evidence>
<protein>
    <recommendedName>
        <fullName evidence="1">D-alanyl-D-alanine carboxypeptidase-like core domain-containing protein</fullName>
    </recommendedName>
</protein>
<organism evidence="2 3">
    <name type="scientific">candidate division WWE3 bacterium RIFCSPLOWO2_02_FULL_53_10</name>
    <dbReference type="NCBI Taxonomy" id="1802629"/>
    <lineage>
        <taxon>Bacteria</taxon>
        <taxon>Katanobacteria</taxon>
    </lineage>
</organism>
<dbReference type="PANTHER" id="PTHR34385">
    <property type="entry name" value="D-ALANYL-D-ALANINE CARBOXYPEPTIDASE"/>
    <property type="match status" value="1"/>
</dbReference>
<dbReference type="CDD" id="cd14852">
    <property type="entry name" value="LD-carboxypeptidase"/>
    <property type="match status" value="1"/>
</dbReference>
<dbReference type="InterPro" id="IPR003709">
    <property type="entry name" value="VanY-like_core_dom"/>
</dbReference>
<evidence type="ECO:0000313" key="3">
    <source>
        <dbReference type="Proteomes" id="UP000176492"/>
    </source>
</evidence>
<sequence>MKLKHLFPILGYFLLLGFGTGNRLGSPQEIIARESWDLFATVPPGEAAQGSVLGAVSVLQAGECVLTVEGEMILAHVNKACALPVNYVPAGLTKISGIPSTGTEYLRADILLYLHQLYGAAKTAGFNLSVVSAYRSYATQAATFNYWVGQYGYRVAANLSALPGHSEHQLGTAIDLGLVGDPSFTSFPSHPVAGWVAKNSYKFGFTVSYPNGKQATTGYIWEPWHIRYVGTKLATQLYQQRLTLEEHLSR</sequence>
<feature type="domain" description="D-alanyl-D-alanine carboxypeptidase-like core" evidence="1">
    <location>
        <begin position="104"/>
        <end position="230"/>
    </location>
</feature>
<dbReference type="PANTHER" id="PTHR34385:SF1">
    <property type="entry name" value="PEPTIDOGLYCAN L-ALANYL-D-GLUTAMATE ENDOPEPTIDASE CWLK"/>
    <property type="match status" value="1"/>
</dbReference>
<evidence type="ECO:0000259" key="1">
    <source>
        <dbReference type="Pfam" id="PF02557"/>
    </source>
</evidence>
<dbReference type="Proteomes" id="UP000176492">
    <property type="component" value="Unassembled WGS sequence"/>
</dbReference>
<dbReference type="Gene3D" id="3.30.1380.10">
    <property type="match status" value="1"/>
</dbReference>
<dbReference type="Pfam" id="PF02557">
    <property type="entry name" value="VanY"/>
    <property type="match status" value="1"/>
</dbReference>
<accession>A0A1F4WL71</accession>
<name>A0A1F4WL71_UNCKA</name>
<dbReference type="AlphaFoldDB" id="A0A1F4WL71"/>
<dbReference type="SUPFAM" id="SSF55166">
    <property type="entry name" value="Hedgehog/DD-peptidase"/>
    <property type="match status" value="1"/>
</dbReference>
<dbReference type="InterPro" id="IPR052179">
    <property type="entry name" value="DD-CPase-like"/>
</dbReference>
<dbReference type="InterPro" id="IPR058193">
    <property type="entry name" value="VanY/YodJ_core_dom"/>
</dbReference>
<dbReference type="GO" id="GO:0008233">
    <property type="term" value="F:peptidase activity"/>
    <property type="evidence" value="ECO:0007669"/>
    <property type="project" value="InterPro"/>
</dbReference>
<reference evidence="2 3" key="1">
    <citation type="journal article" date="2016" name="Nat. Commun.">
        <title>Thousands of microbial genomes shed light on interconnected biogeochemical processes in an aquifer system.</title>
        <authorList>
            <person name="Anantharaman K."/>
            <person name="Brown C.T."/>
            <person name="Hug L.A."/>
            <person name="Sharon I."/>
            <person name="Castelle C.J."/>
            <person name="Probst A.J."/>
            <person name="Thomas B.C."/>
            <person name="Singh A."/>
            <person name="Wilkins M.J."/>
            <person name="Karaoz U."/>
            <person name="Brodie E.L."/>
            <person name="Williams K.H."/>
            <person name="Hubbard S.S."/>
            <person name="Banfield J.F."/>
        </authorList>
    </citation>
    <scope>NUCLEOTIDE SEQUENCE [LARGE SCALE GENOMIC DNA]</scope>
</reference>
<comment type="caution">
    <text evidence="2">The sequence shown here is derived from an EMBL/GenBank/DDBJ whole genome shotgun (WGS) entry which is preliminary data.</text>
</comment>
<dbReference type="GO" id="GO:0006508">
    <property type="term" value="P:proteolysis"/>
    <property type="evidence" value="ECO:0007669"/>
    <property type="project" value="InterPro"/>
</dbReference>
<gene>
    <name evidence="2" type="ORF">A3J33_02205</name>
</gene>